<accession>A0ABP3ZED1</accession>
<proteinExistence type="predicted"/>
<evidence type="ECO:0000313" key="1">
    <source>
        <dbReference type="EMBL" id="GAA0919555.1"/>
    </source>
</evidence>
<gene>
    <name evidence="1" type="ORF">GCM10009575_011610</name>
</gene>
<dbReference type="Proteomes" id="UP001500418">
    <property type="component" value="Unassembled WGS sequence"/>
</dbReference>
<sequence length="46" mass="4770">MHVRLSQGLSVSEDGKLIEHSRCGCGAAFTKVFDADGGEPDPPTGP</sequence>
<keyword evidence="2" id="KW-1185">Reference proteome</keyword>
<evidence type="ECO:0000313" key="2">
    <source>
        <dbReference type="Proteomes" id="UP001500418"/>
    </source>
</evidence>
<reference evidence="2" key="1">
    <citation type="journal article" date="2019" name="Int. J. Syst. Evol. Microbiol.">
        <title>The Global Catalogue of Microorganisms (GCM) 10K type strain sequencing project: providing services to taxonomists for standard genome sequencing and annotation.</title>
        <authorList>
            <consortium name="The Broad Institute Genomics Platform"/>
            <consortium name="The Broad Institute Genome Sequencing Center for Infectious Disease"/>
            <person name="Wu L."/>
            <person name="Ma J."/>
        </authorList>
    </citation>
    <scope>NUCLEOTIDE SEQUENCE [LARGE SCALE GENOMIC DNA]</scope>
    <source>
        <strain evidence="2">JCM 11444</strain>
    </source>
</reference>
<organism evidence="1 2">
    <name type="scientific">Streptomyces rhizosphaericus</name>
    <dbReference type="NCBI Taxonomy" id="114699"/>
    <lineage>
        <taxon>Bacteria</taxon>
        <taxon>Bacillati</taxon>
        <taxon>Actinomycetota</taxon>
        <taxon>Actinomycetes</taxon>
        <taxon>Kitasatosporales</taxon>
        <taxon>Streptomycetaceae</taxon>
        <taxon>Streptomyces</taxon>
        <taxon>Streptomyces violaceusniger group</taxon>
    </lineage>
</organism>
<name>A0ABP3ZED1_9ACTN</name>
<comment type="caution">
    <text evidence="1">The sequence shown here is derived from an EMBL/GenBank/DDBJ whole genome shotgun (WGS) entry which is preliminary data.</text>
</comment>
<dbReference type="EMBL" id="BAAAID010000004">
    <property type="protein sequence ID" value="GAA0919555.1"/>
    <property type="molecule type" value="Genomic_DNA"/>
</dbReference>
<protein>
    <submittedName>
        <fullName evidence="1">Uncharacterized protein</fullName>
    </submittedName>
</protein>